<evidence type="ECO:0000313" key="3">
    <source>
        <dbReference type="Proteomes" id="UP000245959"/>
    </source>
</evidence>
<keyword evidence="1" id="KW-1133">Transmembrane helix</keyword>
<dbReference type="EMBL" id="QEKH01000027">
    <property type="protein sequence ID" value="PVY38258.1"/>
    <property type="molecule type" value="Genomic_DNA"/>
</dbReference>
<comment type="caution">
    <text evidence="2">The sequence shown here is derived from an EMBL/GenBank/DDBJ whole genome shotgun (WGS) entry which is preliminary data.</text>
</comment>
<dbReference type="AlphaFoldDB" id="A0A2U1APG3"/>
<dbReference type="RefSeq" id="WP_133245228.1">
    <property type="nucleotide sequence ID" value="NZ_CABMMC010000090.1"/>
</dbReference>
<organism evidence="2 3">
    <name type="scientific">Victivallis vadensis</name>
    <dbReference type="NCBI Taxonomy" id="172901"/>
    <lineage>
        <taxon>Bacteria</taxon>
        <taxon>Pseudomonadati</taxon>
        <taxon>Lentisphaerota</taxon>
        <taxon>Lentisphaeria</taxon>
        <taxon>Victivallales</taxon>
        <taxon>Victivallaceae</taxon>
        <taxon>Victivallis</taxon>
    </lineage>
</organism>
<dbReference type="OrthoDB" id="181905at2"/>
<proteinExistence type="predicted"/>
<dbReference type="GeneID" id="78296400"/>
<keyword evidence="3" id="KW-1185">Reference proteome</keyword>
<evidence type="ECO:0000313" key="2">
    <source>
        <dbReference type="EMBL" id="PVY38258.1"/>
    </source>
</evidence>
<evidence type="ECO:0000256" key="1">
    <source>
        <dbReference type="SAM" id="Phobius"/>
    </source>
</evidence>
<protein>
    <submittedName>
        <fullName evidence="2">MFS transporter</fullName>
    </submittedName>
</protein>
<reference evidence="2 3" key="1">
    <citation type="submission" date="2018-04" db="EMBL/GenBank/DDBJ databases">
        <title>Genomic Encyclopedia of Type Strains, Phase IV (KMG-IV): sequencing the most valuable type-strain genomes for metagenomic binning, comparative biology and taxonomic classification.</title>
        <authorList>
            <person name="Goeker M."/>
        </authorList>
    </citation>
    <scope>NUCLEOTIDE SEQUENCE [LARGE SCALE GENOMIC DNA]</scope>
    <source>
        <strain evidence="2 3">DSM 14823</strain>
    </source>
</reference>
<dbReference type="Pfam" id="PF13347">
    <property type="entry name" value="MFS_2"/>
    <property type="match status" value="1"/>
</dbReference>
<accession>A0A2U1APG3</accession>
<feature type="transmembrane region" description="Helical" evidence="1">
    <location>
        <begin position="84"/>
        <end position="108"/>
    </location>
</feature>
<gene>
    <name evidence="2" type="ORF">C8D82_12720</name>
</gene>
<name>A0A2U1APG3_9BACT</name>
<sequence>MGGRRKYDIFSGVRKDASVYIGLSGTLWKLSSLAALQVIPSVLYGPGISCVLMLCDSMLADVCDVDELEHDARREAMFGAIYGWFTKVGLTVAPALSGLLLVCTGFEVRFGADQPDGTVFLMRILAVVVPASGMVVATLLMCGYKLNAARMAEVKAALEKKHSSL</sequence>
<dbReference type="Proteomes" id="UP000245959">
    <property type="component" value="Unassembled WGS sequence"/>
</dbReference>
<keyword evidence="1" id="KW-0812">Transmembrane</keyword>
<feature type="transmembrane region" description="Helical" evidence="1">
    <location>
        <begin position="120"/>
        <end position="142"/>
    </location>
</feature>
<keyword evidence="1" id="KW-0472">Membrane</keyword>